<keyword evidence="9" id="KW-0282">Flagellum</keyword>
<evidence type="ECO:0000313" key="10">
    <source>
        <dbReference type="Proteomes" id="UP000199024"/>
    </source>
</evidence>
<keyword evidence="4" id="KW-0813">Transport</keyword>
<dbReference type="PANTHER" id="PTHR34982">
    <property type="entry name" value="YOP PROTEINS TRANSLOCATION PROTEIN L"/>
    <property type="match status" value="1"/>
</dbReference>
<dbReference type="GO" id="GO:0005829">
    <property type="term" value="C:cytosol"/>
    <property type="evidence" value="ECO:0007669"/>
    <property type="project" value="TreeGrafter"/>
</dbReference>
<keyword evidence="9" id="KW-0969">Cilium</keyword>
<dbReference type="Proteomes" id="UP000199024">
    <property type="component" value="Unassembled WGS sequence"/>
</dbReference>
<name>A0A1I6MP53_9BACT</name>
<dbReference type="InterPro" id="IPR018035">
    <property type="entry name" value="Flagellar_FliH/T3SS_HrpE"/>
</dbReference>
<dbReference type="GO" id="GO:0015031">
    <property type="term" value="P:protein transport"/>
    <property type="evidence" value="ECO:0007669"/>
    <property type="project" value="UniProtKB-KW"/>
</dbReference>
<keyword evidence="5" id="KW-1005">Bacterial flagellum biogenesis</keyword>
<comment type="function">
    <text evidence="1">Needed for flagellar regrowth and assembly.</text>
</comment>
<dbReference type="AlphaFoldDB" id="A0A1I6MP53"/>
<dbReference type="OrthoDB" id="122610at2"/>
<evidence type="ECO:0000256" key="7">
    <source>
        <dbReference type="ARBA" id="ARBA00023225"/>
    </source>
</evidence>
<dbReference type="STRING" id="474950.SAMN05421771_3124"/>
<evidence type="ECO:0000256" key="6">
    <source>
        <dbReference type="ARBA" id="ARBA00022927"/>
    </source>
</evidence>
<keyword evidence="9" id="KW-0966">Cell projection</keyword>
<evidence type="ECO:0000256" key="1">
    <source>
        <dbReference type="ARBA" id="ARBA00003041"/>
    </source>
</evidence>
<dbReference type="InterPro" id="IPR051472">
    <property type="entry name" value="T3SS_Stator/FliH"/>
</dbReference>
<evidence type="ECO:0000259" key="8">
    <source>
        <dbReference type="Pfam" id="PF02108"/>
    </source>
</evidence>
<dbReference type="Pfam" id="PF02108">
    <property type="entry name" value="FliH"/>
    <property type="match status" value="1"/>
</dbReference>
<evidence type="ECO:0000256" key="5">
    <source>
        <dbReference type="ARBA" id="ARBA00022795"/>
    </source>
</evidence>
<accession>A0A1I6MP53</accession>
<keyword evidence="6" id="KW-0653">Protein transport</keyword>
<organism evidence="9 10">
    <name type="scientific">Granulicella pectinivorans</name>
    <dbReference type="NCBI Taxonomy" id="474950"/>
    <lineage>
        <taxon>Bacteria</taxon>
        <taxon>Pseudomonadati</taxon>
        <taxon>Acidobacteriota</taxon>
        <taxon>Terriglobia</taxon>
        <taxon>Terriglobales</taxon>
        <taxon>Acidobacteriaceae</taxon>
        <taxon>Granulicella</taxon>
    </lineage>
</organism>
<comment type="similarity">
    <text evidence="2">Belongs to the FliH family.</text>
</comment>
<dbReference type="PANTHER" id="PTHR34982:SF1">
    <property type="entry name" value="FLAGELLAR ASSEMBLY PROTEIN FLIH"/>
    <property type="match status" value="1"/>
</dbReference>
<dbReference type="EMBL" id="FOZL01000001">
    <property type="protein sequence ID" value="SFS17348.1"/>
    <property type="molecule type" value="Genomic_DNA"/>
</dbReference>
<evidence type="ECO:0000256" key="3">
    <source>
        <dbReference type="ARBA" id="ARBA00016507"/>
    </source>
</evidence>
<feature type="domain" description="Flagellar assembly protein FliH/Type III secretion system HrpE" evidence="8">
    <location>
        <begin position="97"/>
        <end position="218"/>
    </location>
</feature>
<evidence type="ECO:0000256" key="4">
    <source>
        <dbReference type="ARBA" id="ARBA00022448"/>
    </source>
</evidence>
<keyword evidence="7" id="KW-1006">Bacterial flagellum protein export</keyword>
<evidence type="ECO:0000313" key="9">
    <source>
        <dbReference type="EMBL" id="SFS17348.1"/>
    </source>
</evidence>
<protein>
    <recommendedName>
        <fullName evidence="3">Flagellar assembly protein FliH</fullName>
    </recommendedName>
</protein>
<dbReference type="RefSeq" id="WP_089840375.1">
    <property type="nucleotide sequence ID" value="NZ_FOZL01000001.1"/>
</dbReference>
<reference evidence="9 10" key="1">
    <citation type="submission" date="2016-10" db="EMBL/GenBank/DDBJ databases">
        <authorList>
            <person name="de Groot N.N."/>
        </authorList>
    </citation>
    <scope>NUCLEOTIDE SEQUENCE [LARGE SCALE GENOMIC DNA]</scope>
    <source>
        <strain evidence="9 10">DSM 21001</strain>
    </source>
</reference>
<sequence>MHSEHVEVKMRMGVMNTPGELRGEVTPLIFQSASRRSVPTEAEALFNPTRAEEQAEIVDGLRGQVKALQTKVELVRAEARTEGRTEANASFAASLEQERASIAVACARFAADRERYFTEVEGEVVRLALAIAARVLHREARMDPLLLAASVRVALEKIAGQPGAILRVPAQSETAWRSLFTGNATVEVVAGEDLQDGDLVLESPVGRVELGIPVQLEEIEKGFFDLLQKRPS</sequence>
<dbReference type="GO" id="GO:0044781">
    <property type="term" value="P:bacterial-type flagellum organization"/>
    <property type="evidence" value="ECO:0007669"/>
    <property type="project" value="UniProtKB-KW"/>
</dbReference>
<keyword evidence="10" id="KW-1185">Reference proteome</keyword>
<proteinExistence type="inferred from homology"/>
<evidence type="ECO:0000256" key="2">
    <source>
        <dbReference type="ARBA" id="ARBA00006602"/>
    </source>
</evidence>
<gene>
    <name evidence="9" type="ORF">SAMN05421771_3124</name>
</gene>